<evidence type="ECO:0000313" key="1">
    <source>
        <dbReference type="EMBL" id="KAI4353804.1"/>
    </source>
</evidence>
<keyword evidence="2" id="KW-1185">Reference proteome</keyword>
<name>A0ACB9PY93_BAUVA</name>
<accession>A0ACB9PY93</accession>
<protein>
    <submittedName>
        <fullName evidence="1">Uncharacterized protein</fullName>
    </submittedName>
</protein>
<reference evidence="1 2" key="1">
    <citation type="journal article" date="2022" name="DNA Res.">
        <title>Chromosomal-level genome assembly of the orchid tree Bauhinia variegata (Leguminosae; Cercidoideae) supports the allotetraploid origin hypothesis of Bauhinia.</title>
        <authorList>
            <person name="Zhong Y."/>
            <person name="Chen Y."/>
            <person name="Zheng D."/>
            <person name="Pang J."/>
            <person name="Liu Y."/>
            <person name="Luo S."/>
            <person name="Meng S."/>
            <person name="Qian L."/>
            <person name="Wei D."/>
            <person name="Dai S."/>
            <person name="Zhou R."/>
        </authorList>
    </citation>
    <scope>NUCLEOTIDE SEQUENCE [LARGE SCALE GENOMIC DNA]</scope>
    <source>
        <strain evidence="1">BV-YZ2020</strain>
    </source>
</reference>
<sequence>MQGYNVVDYYHLYSKFVDFLLPFIREGKISWVEDIVEGLENGAAALIRVFSGRSFGKQVVSLANEYLMFFLLV</sequence>
<proteinExistence type="predicted"/>
<evidence type="ECO:0000313" key="2">
    <source>
        <dbReference type="Proteomes" id="UP000828941"/>
    </source>
</evidence>
<comment type="caution">
    <text evidence="1">The sequence shown here is derived from an EMBL/GenBank/DDBJ whole genome shotgun (WGS) entry which is preliminary data.</text>
</comment>
<gene>
    <name evidence="1" type="ORF">L6164_002731</name>
</gene>
<dbReference type="Proteomes" id="UP000828941">
    <property type="component" value="Chromosome 2"/>
</dbReference>
<dbReference type="EMBL" id="CM039427">
    <property type="protein sequence ID" value="KAI4353804.1"/>
    <property type="molecule type" value="Genomic_DNA"/>
</dbReference>
<organism evidence="1 2">
    <name type="scientific">Bauhinia variegata</name>
    <name type="common">Purple orchid tree</name>
    <name type="synonym">Phanera variegata</name>
    <dbReference type="NCBI Taxonomy" id="167791"/>
    <lineage>
        <taxon>Eukaryota</taxon>
        <taxon>Viridiplantae</taxon>
        <taxon>Streptophyta</taxon>
        <taxon>Embryophyta</taxon>
        <taxon>Tracheophyta</taxon>
        <taxon>Spermatophyta</taxon>
        <taxon>Magnoliopsida</taxon>
        <taxon>eudicotyledons</taxon>
        <taxon>Gunneridae</taxon>
        <taxon>Pentapetalae</taxon>
        <taxon>rosids</taxon>
        <taxon>fabids</taxon>
        <taxon>Fabales</taxon>
        <taxon>Fabaceae</taxon>
        <taxon>Cercidoideae</taxon>
        <taxon>Cercideae</taxon>
        <taxon>Bauhiniinae</taxon>
        <taxon>Bauhinia</taxon>
    </lineage>
</organism>